<gene>
    <name evidence="1" type="ORF">ACFSBW_16060</name>
</gene>
<dbReference type="AlphaFoldDB" id="A0ABD6DAS2"/>
<name>A0ABD6DAS2_9EURY</name>
<reference evidence="1 2" key="1">
    <citation type="journal article" date="2019" name="Int. J. Syst. Evol. Microbiol.">
        <title>The Global Catalogue of Microorganisms (GCM) 10K type strain sequencing project: providing services to taxonomists for standard genome sequencing and annotation.</title>
        <authorList>
            <consortium name="The Broad Institute Genomics Platform"/>
            <consortium name="The Broad Institute Genome Sequencing Center for Infectious Disease"/>
            <person name="Wu L."/>
            <person name="Ma J."/>
        </authorList>
    </citation>
    <scope>NUCLEOTIDE SEQUENCE [LARGE SCALE GENOMIC DNA]</scope>
    <source>
        <strain evidence="1 2">CGMCC 1.10593</strain>
    </source>
</reference>
<dbReference type="Proteomes" id="UP001597052">
    <property type="component" value="Unassembled WGS sequence"/>
</dbReference>
<evidence type="ECO:0008006" key="3">
    <source>
        <dbReference type="Google" id="ProtNLM"/>
    </source>
</evidence>
<proteinExistence type="predicted"/>
<keyword evidence="2" id="KW-1185">Reference proteome</keyword>
<dbReference type="Pfam" id="PF24336">
    <property type="entry name" value="DUF7504"/>
    <property type="match status" value="1"/>
</dbReference>
<dbReference type="InterPro" id="IPR055927">
    <property type="entry name" value="DUF7504"/>
</dbReference>
<sequence length="164" mass="17850">MLADPSVVVTTNEVGKNVAQRYHSRLEGTDIHPPLGIIDCMPSPTPYSVREASVVQVGGPGDLTGVGVEVTKMIESMNNRGYERVRLVLDSICPMTMYADIEVLFRFLQTMVGCIQATDSVGVFTIDPDSHDEQTLSMITYLFDYVLDVDGYSGFGVVGSTGFD</sequence>
<evidence type="ECO:0000313" key="2">
    <source>
        <dbReference type="Proteomes" id="UP001597052"/>
    </source>
</evidence>
<dbReference type="EMBL" id="JBHUDM010000005">
    <property type="protein sequence ID" value="MFD1643389.1"/>
    <property type="molecule type" value="Genomic_DNA"/>
</dbReference>
<protein>
    <recommendedName>
        <fullName evidence="3">KaiC protein</fullName>
    </recommendedName>
</protein>
<organism evidence="1 2">
    <name type="scientific">Halohasta litorea</name>
    <dbReference type="NCBI Taxonomy" id="869891"/>
    <lineage>
        <taxon>Archaea</taxon>
        <taxon>Methanobacteriati</taxon>
        <taxon>Methanobacteriota</taxon>
        <taxon>Stenosarchaea group</taxon>
        <taxon>Halobacteria</taxon>
        <taxon>Halobacteriales</taxon>
        <taxon>Haloferacaceae</taxon>
        <taxon>Halohasta</taxon>
    </lineage>
</organism>
<accession>A0ABD6DAS2</accession>
<comment type="caution">
    <text evidence="1">The sequence shown here is derived from an EMBL/GenBank/DDBJ whole genome shotgun (WGS) entry which is preliminary data.</text>
</comment>
<dbReference type="RefSeq" id="WP_048076100.1">
    <property type="nucleotide sequence ID" value="NZ_JBHUDM010000005.1"/>
</dbReference>
<evidence type="ECO:0000313" key="1">
    <source>
        <dbReference type="EMBL" id="MFD1643389.1"/>
    </source>
</evidence>